<dbReference type="Gene3D" id="3.40.50.300">
    <property type="entry name" value="P-loop containing nucleotide triphosphate hydrolases"/>
    <property type="match status" value="1"/>
</dbReference>
<name>A0AAD7F998_9AGAR</name>
<dbReference type="PANTHER" id="PTHR10039:SF17">
    <property type="entry name" value="FUNGAL STAND N-TERMINAL GOODBYE DOMAIN-CONTAINING PROTEIN-RELATED"/>
    <property type="match status" value="1"/>
</dbReference>
<keyword evidence="2" id="KW-1133">Transmembrane helix</keyword>
<gene>
    <name evidence="4" type="ORF">FB45DRAFT_951624</name>
</gene>
<dbReference type="PANTHER" id="PTHR10039">
    <property type="entry name" value="AMELOGENIN"/>
    <property type="match status" value="1"/>
</dbReference>
<dbReference type="AlphaFoldDB" id="A0AAD7F998"/>
<comment type="caution">
    <text evidence="4">The sequence shown here is derived from an EMBL/GenBank/DDBJ whole genome shotgun (WGS) entry which is preliminary data.</text>
</comment>
<evidence type="ECO:0000313" key="5">
    <source>
        <dbReference type="Proteomes" id="UP001221142"/>
    </source>
</evidence>
<feature type="domain" description="NACHT" evidence="3">
    <location>
        <begin position="89"/>
        <end position="235"/>
    </location>
</feature>
<dbReference type="InterPro" id="IPR056884">
    <property type="entry name" value="NPHP3-like_N"/>
</dbReference>
<evidence type="ECO:0000256" key="2">
    <source>
        <dbReference type="SAM" id="Phobius"/>
    </source>
</evidence>
<dbReference type="SUPFAM" id="SSF52540">
    <property type="entry name" value="P-loop containing nucleoside triphosphate hydrolases"/>
    <property type="match status" value="1"/>
</dbReference>
<accession>A0AAD7F998</accession>
<keyword evidence="5" id="KW-1185">Reference proteome</keyword>
<feature type="transmembrane region" description="Helical" evidence="2">
    <location>
        <begin position="600"/>
        <end position="619"/>
    </location>
</feature>
<dbReference type="EMBL" id="JARKIF010000065">
    <property type="protein sequence ID" value="KAJ7606010.1"/>
    <property type="molecule type" value="Genomic_DNA"/>
</dbReference>
<reference evidence="4" key="1">
    <citation type="submission" date="2023-03" db="EMBL/GenBank/DDBJ databases">
        <title>Massive genome expansion in bonnet fungi (Mycena s.s.) driven by repeated elements and novel gene families across ecological guilds.</title>
        <authorList>
            <consortium name="Lawrence Berkeley National Laboratory"/>
            <person name="Harder C.B."/>
            <person name="Miyauchi S."/>
            <person name="Viragh M."/>
            <person name="Kuo A."/>
            <person name="Thoen E."/>
            <person name="Andreopoulos B."/>
            <person name="Lu D."/>
            <person name="Skrede I."/>
            <person name="Drula E."/>
            <person name="Henrissat B."/>
            <person name="Morin E."/>
            <person name="Kohler A."/>
            <person name="Barry K."/>
            <person name="LaButti K."/>
            <person name="Morin E."/>
            <person name="Salamov A."/>
            <person name="Lipzen A."/>
            <person name="Mereny Z."/>
            <person name="Hegedus B."/>
            <person name="Baldrian P."/>
            <person name="Stursova M."/>
            <person name="Weitz H."/>
            <person name="Taylor A."/>
            <person name="Grigoriev I.V."/>
            <person name="Nagy L.G."/>
            <person name="Martin F."/>
            <person name="Kauserud H."/>
        </authorList>
    </citation>
    <scope>NUCLEOTIDE SEQUENCE</scope>
    <source>
        <strain evidence="4">9284</strain>
    </source>
</reference>
<dbReference type="InterPro" id="IPR007111">
    <property type="entry name" value="NACHT_NTPase"/>
</dbReference>
<dbReference type="PROSITE" id="PS50837">
    <property type="entry name" value="NACHT"/>
    <property type="match status" value="1"/>
</dbReference>
<sequence length="621" mass="69012">MSCNIDATNLRMNNTMSASTTSLVNHISGDVKQFNVWPGVSGLDLLYRSVVKEGVHDSWERADGLSCHPGTRIGVLDKLGSWADETTTPILWLHGPAGVGKSAIVKDFAVESQARGRLGAAFFFRLGQPTRGTWHGLFPTLAYQLAILVPALSDAIHEAVDQDRLIDGRAMSVQFERLLVDPFRQTPAIRPVPLLILDGLDECADYRLQQQIILLFETAIRTSVLPIRLLISSRSEPHLRQNFEKSGITRGMELTADADAFKDIGCYLRDEFSRIKRQASERGLELADTWPPPHALTHLVEKSSATFFFAAVIVRFIDHEYSHPADRLQRALALDPCSTVPLDDLYLNILSACRQEPEQLLRILHAIWRNSTVPILGPEDIDSLLCLRLGTSRLALRGLHSIIYVPPKDNAALCNRKMAFLHDSLADFLYDERRSNRWCIARPSLASEYLECVSRVHLCTSPLQLQDARVSVTKVEALLSLLRSRDLTGSLFFTCHSNGDPRTWSSLLDLMLVLQNGRSSWTRNSWFWLGIVACCVHVIEPPLHRTLSRLDHITLLSVFVGVLAAEDGSGTATLTVVSALCVKEAAGLLIPGIGTVVMGLNDRGFFIFASLLLALFLLFQH</sequence>
<evidence type="ECO:0000256" key="1">
    <source>
        <dbReference type="ARBA" id="ARBA00022737"/>
    </source>
</evidence>
<keyword evidence="2" id="KW-0812">Transmembrane</keyword>
<keyword evidence="2" id="KW-0472">Membrane</keyword>
<dbReference type="InterPro" id="IPR027417">
    <property type="entry name" value="P-loop_NTPase"/>
</dbReference>
<keyword evidence="1" id="KW-0677">Repeat</keyword>
<organism evidence="4 5">
    <name type="scientific">Roridomyces roridus</name>
    <dbReference type="NCBI Taxonomy" id="1738132"/>
    <lineage>
        <taxon>Eukaryota</taxon>
        <taxon>Fungi</taxon>
        <taxon>Dikarya</taxon>
        <taxon>Basidiomycota</taxon>
        <taxon>Agaricomycotina</taxon>
        <taxon>Agaricomycetes</taxon>
        <taxon>Agaricomycetidae</taxon>
        <taxon>Agaricales</taxon>
        <taxon>Marasmiineae</taxon>
        <taxon>Mycenaceae</taxon>
        <taxon>Roridomyces</taxon>
    </lineage>
</organism>
<evidence type="ECO:0000313" key="4">
    <source>
        <dbReference type="EMBL" id="KAJ7606010.1"/>
    </source>
</evidence>
<protein>
    <recommendedName>
        <fullName evidence="3">NACHT domain-containing protein</fullName>
    </recommendedName>
</protein>
<proteinExistence type="predicted"/>
<evidence type="ECO:0000259" key="3">
    <source>
        <dbReference type="PROSITE" id="PS50837"/>
    </source>
</evidence>
<dbReference type="Proteomes" id="UP001221142">
    <property type="component" value="Unassembled WGS sequence"/>
</dbReference>
<dbReference type="Pfam" id="PF24883">
    <property type="entry name" value="NPHP3_N"/>
    <property type="match status" value="1"/>
</dbReference>